<comment type="similarity">
    <text evidence="3 15">Belongs to the phospholipase A1 family.</text>
</comment>
<dbReference type="CDD" id="cd00541">
    <property type="entry name" value="OMPLA"/>
    <property type="match status" value="1"/>
</dbReference>
<evidence type="ECO:0000256" key="5">
    <source>
        <dbReference type="ARBA" id="ARBA00022452"/>
    </source>
</evidence>
<dbReference type="SUPFAM" id="SSF56931">
    <property type="entry name" value="Outer membrane phospholipase A (OMPLA)"/>
    <property type="match status" value="1"/>
</dbReference>
<comment type="subunit">
    <text evidence="4 15">Homodimer; dimerization is reversible, and the dimeric form is the active one.</text>
</comment>
<evidence type="ECO:0000256" key="14">
    <source>
        <dbReference type="ARBA" id="ARBA00023237"/>
    </source>
</evidence>
<keyword evidence="8 15" id="KW-0732">Signal</keyword>
<sequence length="345" mass="37973">MTSTLRFAMPILGLLLPLTTHAAIEISTLAICSQLADPDKRLACFDRLSAGAMKQVDPVAPAVAVPAPALLKADEPATRQTSLLAQEWELGNDLNRGTYNFRPYRANYLLLANYSGAPNYAPFKTAAGDAGLEGRRIKHAELTFQLGFKMKMVENVAGSPFDLWFGYTQQSYWQAFNKMASSPFRETNYQPEVMAVVPVNFRLPGMTARFLNFGVVHQSNGQTGTLSRSWNRAYAQIGLEEGGFTVLARVWKRLDGGGTDDDNPDIIAYMGHGDIQADYRQGGHDFSIVARQNFSTNRGAAQLGWAFPLTRNLKGYVQAFTGYGQTLIDYNYSHKSIGAGVTVDF</sequence>
<keyword evidence="6" id="KW-0812">Transmembrane</keyword>
<comment type="function">
    <text evidence="15">Hydrolysis of phosphatidylcholine with phospholipase A2 (EC 3.1.1.4) and phospholipase A1 (EC 3.1.1.32) activities.</text>
</comment>
<evidence type="ECO:0000313" key="16">
    <source>
        <dbReference type="EMBL" id="GAA4031633.1"/>
    </source>
</evidence>
<comment type="catalytic activity">
    <reaction evidence="1 15">
        <text>a 1,2-diacyl-sn-glycero-3-phosphocholine + H2O = a 2-acyl-sn-glycero-3-phosphocholine + a fatty acid + H(+)</text>
        <dbReference type="Rhea" id="RHEA:18689"/>
        <dbReference type="ChEBI" id="CHEBI:15377"/>
        <dbReference type="ChEBI" id="CHEBI:15378"/>
        <dbReference type="ChEBI" id="CHEBI:28868"/>
        <dbReference type="ChEBI" id="CHEBI:57643"/>
        <dbReference type="ChEBI" id="CHEBI:57875"/>
        <dbReference type="EC" id="3.1.1.32"/>
    </reaction>
</comment>
<evidence type="ECO:0000256" key="12">
    <source>
        <dbReference type="ARBA" id="ARBA00023098"/>
    </source>
</evidence>
<evidence type="ECO:0000256" key="11">
    <source>
        <dbReference type="ARBA" id="ARBA00022963"/>
    </source>
</evidence>
<comment type="subcellular location">
    <subcellularLocation>
        <location evidence="15">Cell outer membrane</location>
        <topology evidence="15">Multi-pass membrane protein</topology>
    </subcellularLocation>
    <text evidence="15">One of the very few enzymes located there.</text>
</comment>
<dbReference type="Pfam" id="PF02253">
    <property type="entry name" value="PLA1"/>
    <property type="match status" value="1"/>
</dbReference>
<dbReference type="EC" id="3.1.1.32" evidence="15"/>
<evidence type="ECO:0000256" key="9">
    <source>
        <dbReference type="ARBA" id="ARBA00022801"/>
    </source>
</evidence>
<comment type="catalytic activity">
    <reaction evidence="2 15">
        <text>a 1,2-diacyl-sn-glycero-3-phosphocholine + H2O = a 1-acyl-sn-glycero-3-phosphocholine + a fatty acid + H(+)</text>
        <dbReference type="Rhea" id="RHEA:15801"/>
        <dbReference type="ChEBI" id="CHEBI:15377"/>
        <dbReference type="ChEBI" id="CHEBI:15378"/>
        <dbReference type="ChEBI" id="CHEBI:28868"/>
        <dbReference type="ChEBI" id="CHEBI:57643"/>
        <dbReference type="ChEBI" id="CHEBI:58168"/>
        <dbReference type="EC" id="3.1.1.4"/>
    </reaction>
</comment>
<dbReference type="Gene3D" id="2.40.230.10">
    <property type="entry name" value="Phospholipase A1"/>
    <property type="match status" value="1"/>
</dbReference>
<evidence type="ECO:0000256" key="3">
    <source>
        <dbReference type="ARBA" id="ARBA00010525"/>
    </source>
</evidence>
<dbReference type="EMBL" id="BAAAZE010000013">
    <property type="protein sequence ID" value="GAA4031633.1"/>
    <property type="molecule type" value="Genomic_DNA"/>
</dbReference>
<keyword evidence="9 15" id="KW-0378">Hydrolase</keyword>
<dbReference type="EC" id="3.1.1.4" evidence="15"/>
<evidence type="ECO:0000256" key="8">
    <source>
        <dbReference type="ARBA" id="ARBA00022729"/>
    </source>
</evidence>
<keyword evidence="11 15" id="KW-0442">Lipid degradation</keyword>
<keyword evidence="12 15" id="KW-0443">Lipid metabolism</keyword>
<reference evidence="17" key="1">
    <citation type="journal article" date="2019" name="Int. J. Syst. Evol. Microbiol.">
        <title>The Global Catalogue of Microorganisms (GCM) 10K type strain sequencing project: providing services to taxonomists for standard genome sequencing and annotation.</title>
        <authorList>
            <consortium name="The Broad Institute Genomics Platform"/>
            <consortium name="The Broad Institute Genome Sequencing Center for Infectious Disease"/>
            <person name="Wu L."/>
            <person name="Ma J."/>
        </authorList>
    </citation>
    <scope>NUCLEOTIDE SEQUENCE [LARGE SCALE GENOMIC DNA]</scope>
    <source>
        <strain evidence="17">JCM 16673</strain>
    </source>
</reference>
<keyword evidence="5" id="KW-1134">Transmembrane beta strand</keyword>
<protein>
    <recommendedName>
        <fullName evidence="15">Phospholipase A1</fullName>
        <ecNumber evidence="15">3.1.1.32</ecNumber>
        <ecNumber evidence="15">3.1.1.4</ecNumber>
    </recommendedName>
    <alternativeName>
        <fullName evidence="15">Phosphatidylcholine 1-acylhydrolase</fullName>
    </alternativeName>
</protein>
<keyword evidence="17" id="KW-1185">Reference proteome</keyword>
<evidence type="ECO:0000256" key="2">
    <source>
        <dbReference type="ARBA" id="ARBA00001604"/>
    </source>
</evidence>
<evidence type="ECO:0000313" key="17">
    <source>
        <dbReference type="Proteomes" id="UP001501353"/>
    </source>
</evidence>
<comment type="caution">
    <text evidence="16">The sequence shown here is derived from an EMBL/GenBank/DDBJ whole genome shotgun (WGS) entry which is preliminary data.</text>
</comment>
<dbReference type="RefSeq" id="WP_344764951.1">
    <property type="nucleotide sequence ID" value="NZ_BAAAZE010000013.1"/>
</dbReference>
<keyword evidence="7 15" id="KW-0479">Metal-binding</keyword>
<evidence type="ECO:0000256" key="6">
    <source>
        <dbReference type="ARBA" id="ARBA00022692"/>
    </source>
</evidence>
<evidence type="ECO:0000256" key="13">
    <source>
        <dbReference type="ARBA" id="ARBA00023136"/>
    </source>
</evidence>
<gene>
    <name evidence="16" type="ORF">GCM10022212_32990</name>
</gene>
<dbReference type="PANTHER" id="PTHR40457:SF1">
    <property type="entry name" value="PHOSPHOLIPASE A1"/>
    <property type="match status" value="1"/>
</dbReference>
<evidence type="ECO:0000256" key="4">
    <source>
        <dbReference type="ARBA" id="ARBA00011702"/>
    </source>
</evidence>
<proteinExistence type="inferred from homology"/>
<keyword evidence="10 15" id="KW-0106">Calcium</keyword>
<evidence type="ECO:0000256" key="7">
    <source>
        <dbReference type="ARBA" id="ARBA00022723"/>
    </source>
</evidence>
<keyword evidence="14 15" id="KW-0998">Cell outer membrane</keyword>
<name>A0ABP7TWP2_9BURK</name>
<dbReference type="InterPro" id="IPR036541">
    <property type="entry name" value="PLipase_A1_sf"/>
</dbReference>
<feature type="signal peptide" evidence="15">
    <location>
        <begin position="1"/>
        <end position="22"/>
    </location>
</feature>
<evidence type="ECO:0000256" key="15">
    <source>
        <dbReference type="RuleBase" id="RU366027"/>
    </source>
</evidence>
<dbReference type="Proteomes" id="UP001501353">
    <property type="component" value="Unassembled WGS sequence"/>
</dbReference>
<feature type="chain" id="PRO_5044949752" description="Phospholipase A1" evidence="15">
    <location>
        <begin position="23"/>
        <end position="345"/>
    </location>
</feature>
<organism evidence="16 17">
    <name type="scientific">Actimicrobium antarcticum</name>
    <dbReference type="NCBI Taxonomy" id="1051899"/>
    <lineage>
        <taxon>Bacteria</taxon>
        <taxon>Pseudomonadati</taxon>
        <taxon>Pseudomonadota</taxon>
        <taxon>Betaproteobacteria</taxon>
        <taxon>Burkholderiales</taxon>
        <taxon>Oxalobacteraceae</taxon>
        <taxon>Actimicrobium</taxon>
    </lineage>
</organism>
<dbReference type="PRINTS" id="PR01486">
    <property type="entry name" value="PHPHLIPASEA1"/>
</dbReference>
<evidence type="ECO:0000256" key="10">
    <source>
        <dbReference type="ARBA" id="ARBA00022837"/>
    </source>
</evidence>
<keyword evidence="13" id="KW-0472">Membrane</keyword>
<dbReference type="InterPro" id="IPR003187">
    <property type="entry name" value="PLipase_A1"/>
</dbReference>
<dbReference type="PANTHER" id="PTHR40457">
    <property type="entry name" value="PHOSPHOLIPASE A1"/>
    <property type="match status" value="1"/>
</dbReference>
<comment type="cofactor">
    <cofactor evidence="15">
        <name>Ca(2+)</name>
        <dbReference type="ChEBI" id="CHEBI:29108"/>
    </cofactor>
    <text evidence="15">Binds 1 Ca(2+) ion per monomer. In the dimeric form the Ca(2+) is bound by different amino acids with binding of each Ca(2+) shared with ligands coming from each monomer. The Ca(2+) ion may have a role in catalysis.</text>
</comment>
<evidence type="ECO:0000256" key="1">
    <source>
        <dbReference type="ARBA" id="ARBA00000111"/>
    </source>
</evidence>
<accession>A0ABP7TWP2</accession>